<dbReference type="GO" id="GO:0043564">
    <property type="term" value="C:Ku70:Ku80 complex"/>
    <property type="evidence" value="ECO:0007669"/>
    <property type="project" value="InterPro"/>
</dbReference>
<feature type="compositionally biased region" description="Polar residues" evidence="20">
    <location>
        <begin position="1487"/>
        <end position="1511"/>
    </location>
</feature>
<feature type="compositionally biased region" description="Basic and acidic residues" evidence="20">
    <location>
        <begin position="567"/>
        <end position="577"/>
    </location>
</feature>
<feature type="compositionally biased region" description="Acidic residues" evidence="20">
    <location>
        <begin position="1334"/>
        <end position="1359"/>
    </location>
</feature>
<dbReference type="InterPro" id="IPR027388">
    <property type="entry name" value="Ku70_bridge/pillars_dom_sf"/>
</dbReference>
<dbReference type="Gene3D" id="3.40.50.410">
    <property type="entry name" value="von Willebrand factor, type A domain"/>
    <property type="match status" value="1"/>
</dbReference>
<dbReference type="Gene3D" id="4.10.240.10">
    <property type="entry name" value="Zn(2)-C6 fungal-type DNA-binding domain"/>
    <property type="match status" value="1"/>
</dbReference>
<dbReference type="SUPFAM" id="SSF100939">
    <property type="entry name" value="SPOC domain-like"/>
    <property type="match status" value="1"/>
</dbReference>
<feature type="compositionally biased region" description="Basic residues" evidence="20">
    <location>
        <begin position="1023"/>
        <end position="1038"/>
    </location>
</feature>
<evidence type="ECO:0000256" key="4">
    <source>
        <dbReference type="ARBA" id="ARBA00012551"/>
    </source>
</evidence>
<dbReference type="Pfam" id="PF03731">
    <property type="entry name" value="Ku_N"/>
    <property type="match status" value="1"/>
</dbReference>
<feature type="region of interest" description="Disordered" evidence="20">
    <location>
        <begin position="39"/>
        <end position="58"/>
    </location>
</feature>
<feature type="compositionally biased region" description="Basic and acidic residues" evidence="20">
    <location>
        <begin position="1"/>
        <end position="11"/>
    </location>
</feature>
<dbReference type="InterPro" id="IPR001138">
    <property type="entry name" value="Zn2Cys6_DnaBD"/>
</dbReference>
<evidence type="ECO:0000256" key="10">
    <source>
        <dbReference type="ARBA" id="ARBA00022806"/>
    </source>
</evidence>
<dbReference type="InterPro" id="IPR047087">
    <property type="entry name" value="KU70_core_dom"/>
</dbReference>
<dbReference type="Gene3D" id="1.10.720.30">
    <property type="entry name" value="SAP domain"/>
    <property type="match status" value="1"/>
</dbReference>
<dbReference type="GO" id="GO:0005524">
    <property type="term" value="F:ATP binding"/>
    <property type="evidence" value="ECO:0007669"/>
    <property type="project" value="UniProtKB-KW"/>
</dbReference>
<dbReference type="OrthoDB" id="3249161at2759"/>
<dbReference type="PROSITE" id="PS50800">
    <property type="entry name" value="SAP"/>
    <property type="match status" value="1"/>
</dbReference>
<dbReference type="NCBIfam" id="TIGR00578">
    <property type="entry name" value="ku70"/>
    <property type="match status" value="1"/>
</dbReference>
<evidence type="ECO:0000256" key="19">
    <source>
        <dbReference type="ARBA" id="ARBA00047995"/>
    </source>
</evidence>
<dbReference type="Pfam" id="PF02735">
    <property type="entry name" value="Ku"/>
    <property type="match status" value="1"/>
</dbReference>
<evidence type="ECO:0000256" key="20">
    <source>
        <dbReference type="SAM" id="MobiDB-lite"/>
    </source>
</evidence>
<keyword evidence="15" id="KW-0234">DNA repair</keyword>
<dbReference type="Pfam" id="PF02037">
    <property type="entry name" value="SAP"/>
    <property type="match status" value="1"/>
</dbReference>
<feature type="region of interest" description="Disordered" evidence="20">
    <location>
        <begin position="1089"/>
        <end position="1143"/>
    </location>
</feature>
<keyword evidence="7" id="KW-0547">Nucleotide-binding</keyword>
<dbReference type="GO" id="GO:0003684">
    <property type="term" value="F:damaged DNA binding"/>
    <property type="evidence" value="ECO:0007669"/>
    <property type="project" value="InterPro"/>
</dbReference>
<comment type="similarity">
    <text evidence="3">Belongs to the ku70 family.</text>
</comment>
<feature type="compositionally biased region" description="Polar residues" evidence="20">
    <location>
        <begin position="1647"/>
        <end position="1668"/>
    </location>
</feature>
<dbReference type="GO" id="GO:0006303">
    <property type="term" value="P:double-strand break repair via nonhomologous end joining"/>
    <property type="evidence" value="ECO:0007669"/>
    <property type="project" value="InterPro"/>
</dbReference>
<organism evidence="23 24">
    <name type="scientific">Thelonectria olida</name>
    <dbReference type="NCBI Taxonomy" id="1576542"/>
    <lineage>
        <taxon>Eukaryota</taxon>
        <taxon>Fungi</taxon>
        <taxon>Dikarya</taxon>
        <taxon>Ascomycota</taxon>
        <taxon>Pezizomycotina</taxon>
        <taxon>Sordariomycetes</taxon>
        <taxon>Hypocreomycetidae</taxon>
        <taxon>Hypocreales</taxon>
        <taxon>Nectriaceae</taxon>
        <taxon>Thelonectria</taxon>
    </lineage>
</organism>
<feature type="compositionally biased region" description="Low complexity" evidence="20">
    <location>
        <begin position="1737"/>
        <end position="1804"/>
    </location>
</feature>
<dbReference type="InterPro" id="IPR036465">
    <property type="entry name" value="vWFA_dom_sf"/>
</dbReference>
<dbReference type="CDD" id="cd00788">
    <property type="entry name" value="KU70"/>
    <property type="match status" value="1"/>
</dbReference>
<dbReference type="FunFam" id="1.10.1600.10:FF:000004">
    <property type="entry name" value="ATP-dependent DNA helicase II subunit 1"/>
    <property type="match status" value="1"/>
</dbReference>
<feature type="compositionally biased region" description="Polar residues" evidence="20">
    <location>
        <begin position="1125"/>
        <end position="1140"/>
    </location>
</feature>
<sequence>MADFNKDWRRDEEDEEDQELDETNYKAQKDAVLLAIDVSKSMLKPPPHSDSKKADRDSPVQAALKCAYHLMEQRIISNPKDMMGILLFGTEKSKFQDSGDGRSGLGYPHCYLFMDLDVPAADDVKAMKALVEEGEDEEEVLTPSSDEVSMANVLFCANQIFTTKAANFGSRRLFIVTDNDDPHASDKQARSAAAVRAKDLYDLGVIIDLFPITRGDDKFQLTKFYDDIVYREQIGEANMAEVRTSKSGDGITLLNSLISNVNSKQAAKRALFSNLPFEIAPGLTISVKGYNIIHRQTPARTCYIWLDGEKPQIASGETTRIAEDSARTVEKGEIKKAYKFGGEYVYFTPEEQKSLKDFGSPIIRIIGFKPRKLLPTWASVKKSTFIFPSEEGYVGSTRVFAALWQKLLKDDKIGLAWCIVRANAQPMLAAIIPSKERSDDESGTPYLPAGLWIYPLPCQDDLREAKAPGAVVKSSDELTTQMRTVVQQLQLPKAMYNPTKYPNPALQWHYKILQALALEEEVPEKADDATEPKFKAISKRAGGYLEEWSETLEKEANNVFDMKALKREADDEADRPAKRSRGASEKPSGSSLTLAQLKAAIESGGITKMTVVQLKDLLGTKGLSTSGKKIELIERAFERMALFVWRQDEPCSVCSIFIARNAFVCSLQQTSHGGDNIPDDRCGSKLVPSGETQRRACLQPTPTSTSTHTHTFSAARIRVCATSRLPLPTSSNVVALAHPSSQQEPTAAAYLGRLLRLAQECSCSCSSLARSLNMADFLASFNLGAQAALSSSSLPCDSVDDLQLHLRKVLDAKVTPNRAEHVSITMELRATVRFHLSLPERENGALEGLNGIDPSLGGTSLSEDQPGRQISRTVGANEALMNQPQGDPVLQTSIAKHIIAALGAIDGSDWAIRDLTREAQGWAFTYLCRNSYQVWSRQHAKSSSKSIVGEYSQRELDSVLSARPAFDCRGIIIIAFNRNSRLISVKYDHTPIHKTVTELSELFKPPPRELGPGAQKLLQQKTPKQKTPKQKTPRKIPGKRAQDEMGSTRKRKKKNNGESQPTAPVAVMDATGEAGPEAAAVLHLDSSLRNSASEPGDNQAPQQDGEQNNQGFNDYPQGLMVGDSSKPTNETQGIRATTQLPPGITFPVNITPAEANRRRDAAITMLSNAGVPPDSLSAEQFSIFSNQAPELQRESLNMLVKYGAERLRIVHPSAKDGSASGQANTSTTSNQHGQTTSQPTTSKELVPQSGGSSNEGTEQPATSGTPKTKTRARKNMGKSRNACFQCKVHKTKCPRERPTCSGCESRGETCEYAPQGLRKKKPKSEAVVVNSAPETEDDGQGDDADDDVEAEVEEPDDDNSVQPEEPPTSSYFPQMPVSNILAPPVEAIAEEVDGLPAYFQQSTGLAGLGHVDEAPAMQQHHVPADSRQTYETREPEPTQSMEHQPVPAATDASFPQRGWGQSAPPSTTRSHSRRTLPSEPRQETRSDTIMNTHTSSDATAGVSYTGQTNRYPNPYVALNPVAQIHDGMQRASALAQAAIQQQHQHSPTATAAMLAHARSSPSQAANVPRAKSRQSQRAQTGTPAADQSMGRGYPPPPGNPSHHTRSHSSANQNASEPGGTLNHGDQESYGTTVTAHRQTNRRPGHESFSQAQATSSIPTTVEPPSQNASAGMSLSSQAPSSMSTYQTSASDQWLGSRGGHDRSYNSTSTYNTQLSYTQPTAAKSSSETKSNYDLRGSTRSTRSNNSSFGQTQQSYSSYPSSSQHQQDQQSQQSQKNQMNNQQSSWYSFNSSNSNSFSAGNHASGYPWSGV</sequence>
<dbReference type="EMBL" id="JAGPYM010000004">
    <property type="protein sequence ID" value="KAH6895238.1"/>
    <property type="molecule type" value="Genomic_DNA"/>
</dbReference>
<feature type="compositionally biased region" description="Polar residues" evidence="20">
    <location>
        <begin position="1628"/>
        <end position="1637"/>
    </location>
</feature>
<reference evidence="23 24" key="1">
    <citation type="journal article" date="2021" name="Nat. Commun.">
        <title>Genetic determinants of endophytism in the Arabidopsis root mycobiome.</title>
        <authorList>
            <person name="Mesny F."/>
            <person name="Miyauchi S."/>
            <person name="Thiergart T."/>
            <person name="Pickel B."/>
            <person name="Atanasova L."/>
            <person name="Karlsson M."/>
            <person name="Huettel B."/>
            <person name="Barry K.W."/>
            <person name="Haridas S."/>
            <person name="Chen C."/>
            <person name="Bauer D."/>
            <person name="Andreopoulos W."/>
            <person name="Pangilinan J."/>
            <person name="LaButti K."/>
            <person name="Riley R."/>
            <person name="Lipzen A."/>
            <person name="Clum A."/>
            <person name="Drula E."/>
            <person name="Henrissat B."/>
            <person name="Kohler A."/>
            <person name="Grigoriev I.V."/>
            <person name="Martin F.M."/>
            <person name="Hacquard S."/>
        </authorList>
    </citation>
    <scope>NUCLEOTIDE SEQUENCE [LARGE SCALE GENOMIC DNA]</scope>
    <source>
        <strain evidence="23 24">MPI-CAGE-CH-0241</strain>
    </source>
</reference>
<keyword evidence="8" id="KW-0227">DNA damage</keyword>
<evidence type="ECO:0000256" key="15">
    <source>
        <dbReference type="ARBA" id="ARBA00023204"/>
    </source>
</evidence>
<keyword evidence="13" id="KW-0238">DNA-binding</keyword>
<protein>
    <recommendedName>
        <fullName evidence="5">ATP-dependent DNA helicase II subunit 1</fullName>
        <ecNumber evidence="4">3.6.4.12</ecNumber>
    </recommendedName>
    <alternativeName>
        <fullName evidence="18">ATP-dependent DNA helicase II subunit Ku70</fullName>
    </alternativeName>
</protein>
<evidence type="ECO:0000256" key="1">
    <source>
        <dbReference type="ARBA" id="ARBA00004123"/>
    </source>
</evidence>
<comment type="caution">
    <text evidence="23">The sequence shown here is derived from an EMBL/GenBank/DDBJ whole genome shotgun (WGS) entry which is preliminary data.</text>
</comment>
<evidence type="ECO:0000256" key="17">
    <source>
        <dbReference type="ARBA" id="ARBA00024890"/>
    </source>
</evidence>
<evidence type="ECO:0000256" key="2">
    <source>
        <dbReference type="ARBA" id="ARBA00004574"/>
    </source>
</evidence>
<dbReference type="GO" id="GO:0008270">
    <property type="term" value="F:zinc ion binding"/>
    <property type="evidence" value="ECO:0007669"/>
    <property type="project" value="InterPro"/>
</dbReference>
<feature type="region of interest" description="Disordered" evidence="20">
    <location>
        <begin position="999"/>
        <end position="1063"/>
    </location>
</feature>
<dbReference type="InterPro" id="IPR006164">
    <property type="entry name" value="DNA_bd_Ku70/Ku80"/>
</dbReference>
<proteinExistence type="inferred from homology"/>
<feature type="compositionally biased region" description="Polar residues" evidence="20">
    <location>
        <begin position="1684"/>
        <end position="1693"/>
    </location>
</feature>
<feature type="region of interest" description="Disordered" evidence="20">
    <location>
        <begin position="1"/>
        <end position="26"/>
    </location>
</feature>
<dbReference type="InterPro" id="IPR016194">
    <property type="entry name" value="SPOC-like_C_dom_sf"/>
</dbReference>
<comment type="catalytic activity">
    <reaction evidence="19">
        <text>ATP + H2O = ADP + phosphate + H(+)</text>
        <dbReference type="Rhea" id="RHEA:13065"/>
        <dbReference type="ChEBI" id="CHEBI:15377"/>
        <dbReference type="ChEBI" id="CHEBI:15378"/>
        <dbReference type="ChEBI" id="CHEBI:30616"/>
        <dbReference type="ChEBI" id="CHEBI:43474"/>
        <dbReference type="ChEBI" id="CHEBI:456216"/>
        <dbReference type="EC" id="3.6.4.12"/>
    </reaction>
</comment>
<dbReference type="SMART" id="SM00066">
    <property type="entry name" value="GAL4"/>
    <property type="match status" value="1"/>
</dbReference>
<evidence type="ECO:0000256" key="16">
    <source>
        <dbReference type="ARBA" id="ARBA00023242"/>
    </source>
</evidence>
<evidence type="ECO:0000256" key="12">
    <source>
        <dbReference type="ARBA" id="ARBA00022895"/>
    </source>
</evidence>
<feature type="region of interest" description="Disordered" evidence="20">
    <location>
        <begin position="1313"/>
        <end position="1377"/>
    </location>
</feature>
<gene>
    <name evidence="23" type="ORF">B0T10DRAFT_455506</name>
</gene>
<dbReference type="Proteomes" id="UP000777438">
    <property type="component" value="Unassembled WGS sequence"/>
</dbReference>
<evidence type="ECO:0000259" key="22">
    <source>
        <dbReference type="PROSITE" id="PS50800"/>
    </source>
</evidence>
<keyword evidence="24" id="KW-1185">Reference proteome</keyword>
<dbReference type="PANTHER" id="PTHR12604:SF2">
    <property type="entry name" value="X-RAY REPAIR CROSS-COMPLEMENTING PROTEIN 6"/>
    <property type="match status" value="1"/>
</dbReference>
<dbReference type="SUPFAM" id="SSF53300">
    <property type="entry name" value="vWA-like"/>
    <property type="match status" value="1"/>
</dbReference>
<dbReference type="PROSITE" id="PS50048">
    <property type="entry name" value="ZN2_CY6_FUNGAL_2"/>
    <property type="match status" value="1"/>
</dbReference>
<feature type="compositionally biased region" description="Polar residues" evidence="20">
    <location>
        <begin position="1704"/>
        <end position="1731"/>
    </location>
</feature>
<dbReference type="CDD" id="cd01458">
    <property type="entry name" value="vWA_ku"/>
    <property type="match status" value="1"/>
</dbReference>
<feature type="compositionally biased region" description="Polar residues" evidence="20">
    <location>
        <begin position="1573"/>
        <end position="1582"/>
    </location>
</feature>
<comment type="function">
    <text evidence="17">Single-stranded DNA-dependent ATP-dependent helicase. Involved in non-homologous end joining (NHEJ) DNA double strand break repair. DNA-binding is sequence-independent but has a high affinity to nicks in double-stranded DNA and to the ends of duplex DNA. Binds to naturally occurring chromosomal ends, and therefore provides chromosomal end protection. Required also for telomere recombination to repair telomeric ends in the absence of telomerase. KU70, of the KU70/KU80 heterodimer, binds to the stem loop of TLC1, the RNA component of telomerase. Involved in telomere maintenance. Interacts with telomeric repeats and subtelomeric sequences thereby controlling telomere length and protecting against subtelomeric rearrangement. Maintains telomeric chromatin, which is involved in silencing the expression of genes located at the telomere. Required for mating-type switching.</text>
</comment>
<keyword evidence="14" id="KW-0233">DNA recombination</keyword>
<dbReference type="GO" id="GO:0003678">
    <property type="term" value="F:DNA helicase activity"/>
    <property type="evidence" value="ECO:0007669"/>
    <property type="project" value="UniProtKB-EC"/>
</dbReference>
<evidence type="ECO:0000256" key="7">
    <source>
        <dbReference type="ARBA" id="ARBA00022741"/>
    </source>
</evidence>
<dbReference type="InterPro" id="IPR003034">
    <property type="entry name" value="SAP_dom"/>
</dbReference>
<dbReference type="Gene3D" id="4.10.970.10">
    <property type="entry name" value="Ku70, bridge and pillars"/>
    <property type="match status" value="1"/>
</dbReference>
<feature type="compositionally biased region" description="Basic and acidic residues" evidence="20">
    <location>
        <begin position="1422"/>
        <end position="1436"/>
    </location>
</feature>
<evidence type="ECO:0000259" key="21">
    <source>
        <dbReference type="PROSITE" id="PS50048"/>
    </source>
</evidence>
<feature type="compositionally biased region" description="Low complexity" evidence="20">
    <location>
        <begin position="1535"/>
        <end position="1544"/>
    </location>
</feature>
<dbReference type="SMART" id="SM00559">
    <property type="entry name" value="Ku78"/>
    <property type="match status" value="1"/>
</dbReference>
<dbReference type="InterPro" id="IPR005160">
    <property type="entry name" value="Ku_C"/>
</dbReference>
<evidence type="ECO:0000256" key="11">
    <source>
        <dbReference type="ARBA" id="ARBA00022840"/>
    </source>
</evidence>
<evidence type="ECO:0000256" key="18">
    <source>
        <dbReference type="ARBA" id="ARBA00031811"/>
    </source>
</evidence>
<dbReference type="Pfam" id="PF00172">
    <property type="entry name" value="Zn_clus"/>
    <property type="match status" value="1"/>
</dbReference>
<dbReference type="GO" id="GO:0016787">
    <property type="term" value="F:hydrolase activity"/>
    <property type="evidence" value="ECO:0007669"/>
    <property type="project" value="UniProtKB-KW"/>
</dbReference>
<feature type="region of interest" description="Disordered" evidence="20">
    <location>
        <begin position="1214"/>
        <end position="1279"/>
    </location>
</feature>
<dbReference type="GO" id="GO:0000981">
    <property type="term" value="F:DNA-binding transcription factor activity, RNA polymerase II-specific"/>
    <property type="evidence" value="ECO:0007669"/>
    <property type="project" value="InterPro"/>
</dbReference>
<dbReference type="PROSITE" id="PS00463">
    <property type="entry name" value="ZN2_CY6_FUNGAL_1"/>
    <property type="match status" value="1"/>
</dbReference>
<dbReference type="FunFam" id="3.40.50.410:FF:000071">
    <property type="entry name" value="ATP-dependent DNA helicase II subunit 1"/>
    <property type="match status" value="1"/>
</dbReference>
<dbReference type="Gene3D" id="1.10.1600.10">
    <property type="match status" value="1"/>
</dbReference>
<dbReference type="InterPro" id="IPR006165">
    <property type="entry name" value="Ku70"/>
</dbReference>
<evidence type="ECO:0000256" key="9">
    <source>
        <dbReference type="ARBA" id="ARBA00022801"/>
    </source>
</evidence>
<keyword evidence="6" id="KW-0158">Chromosome</keyword>
<dbReference type="Pfam" id="PF03730">
    <property type="entry name" value="Ku_C"/>
    <property type="match status" value="1"/>
</dbReference>
<feature type="compositionally biased region" description="Basic and acidic residues" evidence="20">
    <location>
        <begin position="47"/>
        <end position="58"/>
    </location>
</feature>
<feature type="region of interest" description="Disordered" evidence="20">
    <location>
        <begin position="567"/>
        <end position="591"/>
    </location>
</feature>
<dbReference type="GO" id="GO:0000723">
    <property type="term" value="P:telomere maintenance"/>
    <property type="evidence" value="ECO:0007669"/>
    <property type="project" value="InterPro"/>
</dbReference>
<dbReference type="GO" id="GO:0006310">
    <property type="term" value="P:DNA recombination"/>
    <property type="evidence" value="ECO:0007669"/>
    <property type="project" value="UniProtKB-KW"/>
</dbReference>
<dbReference type="FunFam" id="4.10.970.10:FF:000003">
    <property type="entry name" value="ATP-dependent DNA helicase II subunit 1"/>
    <property type="match status" value="1"/>
</dbReference>
<accession>A0A9P9ASX6</accession>
<dbReference type="SUPFAM" id="SSF68906">
    <property type="entry name" value="SAP domain"/>
    <property type="match status" value="1"/>
</dbReference>
<dbReference type="InterPro" id="IPR036361">
    <property type="entry name" value="SAP_dom_sf"/>
</dbReference>
<dbReference type="PANTHER" id="PTHR12604">
    <property type="entry name" value="KU AUTOANTIGEN DNA HELICASE"/>
    <property type="match status" value="1"/>
</dbReference>
<dbReference type="EC" id="3.6.4.12" evidence="4"/>
<keyword evidence="12" id="KW-0779">Telomere</keyword>
<dbReference type="SMART" id="SM00513">
    <property type="entry name" value="SAP"/>
    <property type="match status" value="1"/>
</dbReference>
<name>A0A9P9ASX6_9HYPO</name>
<dbReference type="SUPFAM" id="SSF57701">
    <property type="entry name" value="Zn2/Cys6 DNA-binding domain"/>
    <property type="match status" value="1"/>
</dbReference>
<feature type="compositionally biased region" description="Polar residues" evidence="20">
    <location>
        <begin position="1219"/>
        <end position="1267"/>
    </location>
</feature>
<dbReference type="GO" id="GO:0003690">
    <property type="term" value="F:double-stranded DNA binding"/>
    <property type="evidence" value="ECO:0007669"/>
    <property type="project" value="TreeGrafter"/>
</dbReference>
<evidence type="ECO:0000256" key="5">
    <source>
        <dbReference type="ARBA" id="ARBA00021796"/>
    </source>
</evidence>
<evidence type="ECO:0000256" key="3">
    <source>
        <dbReference type="ARBA" id="ARBA00005240"/>
    </source>
</evidence>
<dbReference type="GO" id="GO:0042162">
    <property type="term" value="F:telomeric DNA binding"/>
    <property type="evidence" value="ECO:0007669"/>
    <property type="project" value="InterPro"/>
</dbReference>
<keyword evidence="10" id="KW-0347">Helicase</keyword>
<dbReference type="Gene3D" id="2.40.290.10">
    <property type="match status" value="1"/>
</dbReference>
<feature type="compositionally biased region" description="Low complexity" evidence="20">
    <location>
        <begin position="1669"/>
        <end position="1683"/>
    </location>
</feature>
<dbReference type="CDD" id="cd00067">
    <property type="entry name" value="GAL4"/>
    <property type="match status" value="1"/>
</dbReference>
<dbReference type="InterPro" id="IPR036864">
    <property type="entry name" value="Zn2-C6_fun-type_DNA-bd_sf"/>
</dbReference>
<keyword evidence="11" id="KW-0067">ATP-binding</keyword>
<dbReference type="GO" id="GO:0000781">
    <property type="term" value="C:chromosome, telomeric region"/>
    <property type="evidence" value="ECO:0007669"/>
    <property type="project" value="UniProtKB-SubCell"/>
</dbReference>
<evidence type="ECO:0000256" key="13">
    <source>
        <dbReference type="ARBA" id="ARBA00023125"/>
    </source>
</evidence>
<evidence type="ECO:0000256" key="6">
    <source>
        <dbReference type="ARBA" id="ARBA00022454"/>
    </source>
</evidence>
<keyword evidence="9" id="KW-0378">Hydrolase</keyword>
<feature type="compositionally biased region" description="Acidic residues" evidence="20">
    <location>
        <begin position="12"/>
        <end position="22"/>
    </location>
</feature>
<feature type="region of interest" description="Disordered" evidence="20">
    <location>
        <begin position="1535"/>
        <end position="1810"/>
    </location>
</feature>
<evidence type="ECO:0000313" key="23">
    <source>
        <dbReference type="EMBL" id="KAH6895238.1"/>
    </source>
</evidence>
<feature type="domain" description="SAP" evidence="22">
    <location>
        <begin position="606"/>
        <end position="640"/>
    </location>
</feature>
<comment type="subcellular location">
    <subcellularLocation>
        <location evidence="2">Chromosome</location>
        <location evidence="2">Telomere</location>
    </subcellularLocation>
    <subcellularLocation>
        <location evidence="1">Nucleus</location>
    </subcellularLocation>
</comment>
<feature type="domain" description="Zn(2)-C6 fungal-type" evidence="21">
    <location>
        <begin position="1282"/>
        <end position="1312"/>
    </location>
</feature>
<evidence type="ECO:0000256" key="8">
    <source>
        <dbReference type="ARBA" id="ARBA00022763"/>
    </source>
</evidence>
<evidence type="ECO:0000256" key="14">
    <source>
        <dbReference type="ARBA" id="ARBA00023172"/>
    </source>
</evidence>
<feature type="compositionally biased region" description="Basic residues" evidence="20">
    <location>
        <begin position="1268"/>
        <end position="1277"/>
    </location>
</feature>
<keyword evidence="16" id="KW-0539">Nucleus</keyword>
<dbReference type="InterPro" id="IPR005161">
    <property type="entry name" value="Ku_N"/>
</dbReference>
<feature type="compositionally biased region" description="Polar residues" evidence="20">
    <location>
        <begin position="1099"/>
        <end position="1112"/>
    </location>
</feature>
<feature type="region of interest" description="Disordered" evidence="20">
    <location>
        <begin position="1418"/>
        <end position="1512"/>
    </location>
</feature>
<evidence type="ECO:0000313" key="24">
    <source>
        <dbReference type="Proteomes" id="UP000777438"/>
    </source>
</evidence>